<dbReference type="EnsemblPlants" id="QL05p076765:mrna">
    <property type="protein sequence ID" value="QL05p076765:mrna"/>
    <property type="gene ID" value="QL05p076765"/>
</dbReference>
<dbReference type="InterPro" id="IPR002902">
    <property type="entry name" value="GNK2"/>
</dbReference>
<reference evidence="2" key="2">
    <citation type="submission" date="2021-01" db="UniProtKB">
        <authorList>
            <consortium name="EnsemblPlants"/>
        </authorList>
    </citation>
    <scope>IDENTIFICATION</scope>
</reference>
<sequence>MGAICSDQPNETANANYQSSLTVLLNSLSSKASQNYSFYNGSFNTGIYGLFLCRAATVTATVTASAAATTTIATPIYSSTTTSRTTATA</sequence>
<evidence type="ECO:0000259" key="1">
    <source>
        <dbReference type="Pfam" id="PF01657"/>
    </source>
</evidence>
<name>A0A7N2LS55_QUELO</name>
<accession>A0A7N2LS55</accession>
<dbReference type="Gramene" id="QL05p076765:mrna">
    <property type="protein sequence ID" value="QL05p076765:mrna"/>
    <property type="gene ID" value="QL05p076765"/>
</dbReference>
<keyword evidence="3" id="KW-1185">Reference proteome</keyword>
<protein>
    <recommendedName>
        <fullName evidence="1">Gnk2-homologous domain-containing protein</fullName>
    </recommendedName>
</protein>
<evidence type="ECO:0000313" key="2">
    <source>
        <dbReference type="EnsemblPlants" id="QL05p076765:mrna"/>
    </source>
</evidence>
<dbReference type="EMBL" id="LRBV02000005">
    <property type="status" value="NOT_ANNOTATED_CDS"/>
    <property type="molecule type" value="Genomic_DNA"/>
</dbReference>
<dbReference type="Proteomes" id="UP000594261">
    <property type="component" value="Chromosome 5"/>
</dbReference>
<reference evidence="2 3" key="1">
    <citation type="journal article" date="2016" name="G3 (Bethesda)">
        <title>First Draft Assembly and Annotation of the Genome of a California Endemic Oak Quercus lobata Nee (Fagaceae).</title>
        <authorList>
            <person name="Sork V.L."/>
            <person name="Fitz-Gibbon S.T."/>
            <person name="Puiu D."/>
            <person name="Crepeau M."/>
            <person name="Gugger P.F."/>
            <person name="Sherman R."/>
            <person name="Stevens K."/>
            <person name="Langley C.H."/>
            <person name="Pellegrini M."/>
            <person name="Salzberg S.L."/>
        </authorList>
    </citation>
    <scope>NUCLEOTIDE SEQUENCE [LARGE SCALE GENOMIC DNA]</scope>
    <source>
        <strain evidence="2 3">cv. SW786</strain>
    </source>
</reference>
<organism evidence="2 3">
    <name type="scientific">Quercus lobata</name>
    <name type="common">Valley oak</name>
    <dbReference type="NCBI Taxonomy" id="97700"/>
    <lineage>
        <taxon>Eukaryota</taxon>
        <taxon>Viridiplantae</taxon>
        <taxon>Streptophyta</taxon>
        <taxon>Embryophyta</taxon>
        <taxon>Tracheophyta</taxon>
        <taxon>Spermatophyta</taxon>
        <taxon>Magnoliopsida</taxon>
        <taxon>eudicotyledons</taxon>
        <taxon>Gunneridae</taxon>
        <taxon>Pentapetalae</taxon>
        <taxon>rosids</taxon>
        <taxon>fabids</taxon>
        <taxon>Fagales</taxon>
        <taxon>Fagaceae</taxon>
        <taxon>Quercus</taxon>
    </lineage>
</organism>
<dbReference type="InParanoid" id="A0A7N2LS55"/>
<evidence type="ECO:0000313" key="3">
    <source>
        <dbReference type="Proteomes" id="UP000594261"/>
    </source>
</evidence>
<proteinExistence type="predicted"/>
<dbReference type="AlphaFoldDB" id="A0A7N2LS55"/>
<dbReference type="Pfam" id="PF01657">
    <property type="entry name" value="Stress-antifung"/>
    <property type="match status" value="1"/>
</dbReference>
<feature type="domain" description="Gnk2-homologous" evidence="1">
    <location>
        <begin position="5"/>
        <end position="58"/>
    </location>
</feature>